<reference evidence="10" key="2">
    <citation type="submission" date="2025-08" db="UniProtKB">
        <authorList>
            <consortium name="Ensembl"/>
        </authorList>
    </citation>
    <scope>IDENTIFICATION</scope>
</reference>
<organism evidence="10 11">
    <name type="scientific">Monodelphis domestica</name>
    <name type="common">Gray short-tailed opossum</name>
    <dbReference type="NCBI Taxonomy" id="13616"/>
    <lineage>
        <taxon>Eukaryota</taxon>
        <taxon>Metazoa</taxon>
        <taxon>Chordata</taxon>
        <taxon>Craniata</taxon>
        <taxon>Vertebrata</taxon>
        <taxon>Euteleostomi</taxon>
        <taxon>Mammalia</taxon>
        <taxon>Metatheria</taxon>
        <taxon>Didelphimorphia</taxon>
        <taxon>Didelphidae</taxon>
        <taxon>Monodelphis</taxon>
    </lineage>
</organism>
<keyword evidence="5 8" id="KW-0112">Calmodulin-binding</keyword>
<evidence type="ECO:0000313" key="10">
    <source>
        <dbReference type="Ensembl" id="ENSMODP00000044179.1"/>
    </source>
</evidence>
<name>A0A5F8G9V7_MONDO</name>
<comment type="function">
    <text evidence="8">Phosphorylase b kinase catalyzes the phosphorylation of serine in certain substrates, including troponin I.</text>
</comment>
<dbReference type="AlphaFoldDB" id="A0A5F8G9V7"/>
<keyword evidence="8" id="KW-0472">Membrane</keyword>
<reference evidence="10" key="3">
    <citation type="submission" date="2025-09" db="UniProtKB">
        <authorList>
            <consortium name="Ensembl"/>
        </authorList>
    </citation>
    <scope>IDENTIFICATION</scope>
</reference>
<dbReference type="InterPro" id="IPR011613">
    <property type="entry name" value="GH15-like"/>
</dbReference>
<evidence type="ECO:0000256" key="6">
    <source>
        <dbReference type="ARBA" id="ARBA00023289"/>
    </source>
</evidence>
<protein>
    <recommendedName>
        <fullName evidence="8">Phosphorylase b kinase regulatory subunit</fullName>
    </recommendedName>
</protein>
<comment type="similarity">
    <text evidence="3 8">Belongs to the phosphorylase b kinase regulatory chain family.</text>
</comment>
<evidence type="ECO:0000256" key="7">
    <source>
        <dbReference type="ARBA" id="ARBA00025890"/>
    </source>
</evidence>
<proteinExistence type="inferred from homology"/>
<dbReference type="PANTHER" id="PTHR10749:SF4">
    <property type="entry name" value="PHOSPHORYLASE B KINASE REGULATORY SUBUNIT ALPHA, SKELETAL MUSCLE ISOFORM"/>
    <property type="match status" value="1"/>
</dbReference>
<dbReference type="Proteomes" id="UP000002280">
    <property type="component" value="Chromosome X"/>
</dbReference>
<evidence type="ECO:0000256" key="4">
    <source>
        <dbReference type="ARBA" id="ARBA00022600"/>
    </source>
</evidence>
<dbReference type="PANTHER" id="PTHR10749">
    <property type="entry name" value="PHOSPHORYLASE B KINASE REGULATORY SUBUNIT"/>
    <property type="match status" value="1"/>
</dbReference>
<keyword evidence="8" id="KW-1003">Cell membrane</keyword>
<evidence type="ECO:0000256" key="3">
    <source>
        <dbReference type="ARBA" id="ARBA00007128"/>
    </source>
</evidence>
<dbReference type="InterPro" id="IPR008928">
    <property type="entry name" value="6-hairpin_glycosidase_sf"/>
</dbReference>
<dbReference type="GeneTree" id="ENSGT00950000183118"/>
<comment type="pathway">
    <text evidence="2 8">Glycan biosynthesis; glycogen metabolism.</text>
</comment>
<dbReference type="InterPro" id="IPR008734">
    <property type="entry name" value="PHK_A/B_su"/>
</dbReference>
<dbReference type="OMA" id="MIHYSIN"/>
<comment type="subcellular location">
    <subcellularLocation>
        <location evidence="1 8">Cell membrane</location>
        <topology evidence="1 8">Lipid-anchor</topology>
        <orientation evidence="1 8">Cytoplasmic side</orientation>
    </subcellularLocation>
</comment>
<dbReference type="InParanoid" id="A0A5F8G9V7"/>
<evidence type="ECO:0000256" key="8">
    <source>
        <dbReference type="RuleBase" id="RU364123"/>
    </source>
</evidence>
<keyword evidence="11" id="KW-1185">Reference proteome</keyword>
<keyword evidence="8" id="KW-0119">Carbohydrate metabolism</keyword>
<evidence type="ECO:0000259" key="9">
    <source>
        <dbReference type="Pfam" id="PF00723"/>
    </source>
</evidence>
<sequence>MRSRSNSGVRLDGYARLVQQTILCHQNPVTGLLPASCDQKDAWVRDNVYSILAVWGLGLAYRKNADRDEDKAKAYELEQSVVKLMRGLLHCMIRQVDKVESFKYSQSTKDSLHAKYNTNTCATVVGDDQWGHLQLDATSVFLLFLAQMTASGESGGCVHPGPKRAMLLRLLHRPLLAPQDVLRDCQTYTMPSQWSQEKPGRLFPLQKSTFLGSNAS</sequence>
<evidence type="ECO:0000256" key="2">
    <source>
        <dbReference type="ARBA" id="ARBA00005131"/>
    </source>
</evidence>
<evidence type="ECO:0000256" key="5">
    <source>
        <dbReference type="ARBA" id="ARBA00022860"/>
    </source>
</evidence>
<accession>A0A5F8G9V7</accession>
<dbReference type="GO" id="GO:0005886">
    <property type="term" value="C:plasma membrane"/>
    <property type="evidence" value="ECO:0007669"/>
    <property type="project" value="UniProtKB-SubCell"/>
</dbReference>
<keyword evidence="6 8" id="KW-0636">Prenylation</keyword>
<dbReference type="STRING" id="13616.ENSMODP00000044179"/>
<keyword evidence="4 8" id="KW-0321">Glycogen metabolism</keyword>
<comment type="subunit">
    <text evidence="7 8">Hexadecamer of 4 heterotetramers, each composed of alpha, beta, gamma, and delta subunits. Alpha (PHKA1 or PHKA2) and beta (PHKB) are regulatory subunits, gamma (PHKG1 or PHKG2) is the catalytic subunit, and delta is calmodulin.</text>
</comment>
<evidence type="ECO:0000256" key="1">
    <source>
        <dbReference type="ARBA" id="ARBA00004342"/>
    </source>
</evidence>
<dbReference type="Ensembl" id="ENSMODT00000077859.1">
    <property type="protein sequence ID" value="ENSMODP00000044179.1"/>
    <property type="gene ID" value="ENSMODG00000045536.1"/>
</dbReference>
<evidence type="ECO:0000313" key="11">
    <source>
        <dbReference type="Proteomes" id="UP000002280"/>
    </source>
</evidence>
<dbReference type="Bgee" id="ENSMODG00000045536">
    <property type="expression patterns" value="Expressed in skeletal muscle tissue and 17 other cell types or tissues"/>
</dbReference>
<dbReference type="UniPathway" id="UPA00163"/>
<keyword evidence="8" id="KW-0449">Lipoprotein</keyword>
<reference evidence="10 11" key="1">
    <citation type="journal article" date="2007" name="Nature">
        <title>Genome of the marsupial Monodelphis domestica reveals innovation in non-coding sequences.</title>
        <authorList>
            <person name="Mikkelsen T.S."/>
            <person name="Wakefield M.J."/>
            <person name="Aken B."/>
            <person name="Amemiya C.T."/>
            <person name="Chang J.L."/>
            <person name="Duke S."/>
            <person name="Garber M."/>
            <person name="Gentles A.J."/>
            <person name="Goodstadt L."/>
            <person name="Heger A."/>
            <person name="Jurka J."/>
            <person name="Kamal M."/>
            <person name="Mauceli E."/>
            <person name="Searle S.M."/>
            <person name="Sharpe T."/>
            <person name="Baker M.L."/>
            <person name="Batzer M.A."/>
            <person name="Benos P.V."/>
            <person name="Belov K."/>
            <person name="Clamp M."/>
            <person name="Cook A."/>
            <person name="Cuff J."/>
            <person name="Das R."/>
            <person name="Davidow L."/>
            <person name="Deakin J.E."/>
            <person name="Fazzari M.J."/>
            <person name="Glass J.L."/>
            <person name="Grabherr M."/>
            <person name="Greally J.M."/>
            <person name="Gu W."/>
            <person name="Hore T.A."/>
            <person name="Huttley G.A."/>
            <person name="Kleber M."/>
            <person name="Jirtle R.L."/>
            <person name="Koina E."/>
            <person name="Lee J.T."/>
            <person name="Mahony S."/>
            <person name="Marra M.A."/>
            <person name="Miller R.D."/>
            <person name="Nicholls R.D."/>
            <person name="Oda M."/>
            <person name="Papenfuss A.T."/>
            <person name="Parra Z.E."/>
            <person name="Pollock D.D."/>
            <person name="Ray D.A."/>
            <person name="Schein J.E."/>
            <person name="Speed T.P."/>
            <person name="Thompson K."/>
            <person name="VandeBerg J.L."/>
            <person name="Wade C.M."/>
            <person name="Walker J.A."/>
            <person name="Waters P.D."/>
            <person name="Webber C."/>
            <person name="Weidman J.R."/>
            <person name="Xie X."/>
            <person name="Zody M.C."/>
            <person name="Baldwin J."/>
            <person name="Abdouelleil A."/>
            <person name="Abdulkadir J."/>
            <person name="Abebe A."/>
            <person name="Abera B."/>
            <person name="Abreu J."/>
            <person name="Acer S.C."/>
            <person name="Aftuck L."/>
            <person name="Alexander A."/>
            <person name="An P."/>
            <person name="Anderson E."/>
            <person name="Anderson S."/>
            <person name="Arachi H."/>
            <person name="Azer M."/>
            <person name="Bachantsang P."/>
            <person name="Barry A."/>
            <person name="Bayul T."/>
            <person name="Berlin A."/>
            <person name="Bessette D."/>
            <person name="Bloom T."/>
            <person name="Bloom T."/>
            <person name="Boguslavskiy L."/>
            <person name="Bonnet C."/>
            <person name="Boukhgalter B."/>
            <person name="Bourzgui I."/>
            <person name="Brown A."/>
            <person name="Cahill P."/>
            <person name="Channer S."/>
            <person name="Cheshatsang Y."/>
            <person name="Chuda L."/>
            <person name="Citroen M."/>
            <person name="Collymore A."/>
            <person name="Cooke P."/>
            <person name="Costello M."/>
            <person name="D'Aco K."/>
            <person name="Daza R."/>
            <person name="De Haan G."/>
            <person name="DeGray S."/>
            <person name="DeMaso C."/>
            <person name="Dhargay N."/>
            <person name="Dooley K."/>
            <person name="Dooley E."/>
            <person name="Doricent M."/>
            <person name="Dorje P."/>
            <person name="Dorjee K."/>
            <person name="Dupes A."/>
            <person name="Elong R."/>
            <person name="Falk J."/>
            <person name="Farina A."/>
            <person name="Faro S."/>
            <person name="Ferguson D."/>
            <person name="Fisher S."/>
            <person name="Foley C.D."/>
            <person name="Franke A."/>
            <person name="Friedrich D."/>
            <person name="Gadbois L."/>
            <person name="Gearin G."/>
            <person name="Gearin C.R."/>
            <person name="Giannoukos G."/>
            <person name="Goode T."/>
            <person name="Graham J."/>
            <person name="Grandbois E."/>
            <person name="Grewal S."/>
            <person name="Gyaltsen K."/>
            <person name="Hafez N."/>
            <person name="Hagos B."/>
            <person name="Hall J."/>
            <person name="Henson C."/>
            <person name="Hollinger A."/>
            <person name="Honan T."/>
            <person name="Huard M.D."/>
            <person name="Hughes L."/>
            <person name="Hurhula B."/>
            <person name="Husby M.E."/>
            <person name="Kamat A."/>
            <person name="Kanga B."/>
            <person name="Kashin S."/>
            <person name="Khazanovich D."/>
            <person name="Kisner P."/>
            <person name="Lance K."/>
            <person name="Lara M."/>
            <person name="Lee W."/>
            <person name="Lennon N."/>
            <person name="Letendre F."/>
            <person name="LeVine R."/>
            <person name="Lipovsky A."/>
            <person name="Liu X."/>
            <person name="Liu J."/>
            <person name="Liu S."/>
            <person name="Lokyitsang T."/>
            <person name="Lokyitsang Y."/>
            <person name="Lubonja R."/>
            <person name="Lui A."/>
            <person name="MacDonald P."/>
            <person name="Magnisalis V."/>
            <person name="Maru K."/>
            <person name="Matthews C."/>
            <person name="McCusker W."/>
            <person name="McDonough S."/>
            <person name="Mehta T."/>
            <person name="Meldrim J."/>
            <person name="Meneus L."/>
            <person name="Mihai O."/>
            <person name="Mihalev A."/>
            <person name="Mihova T."/>
            <person name="Mittelman R."/>
            <person name="Mlenga V."/>
            <person name="Montmayeur A."/>
            <person name="Mulrain L."/>
            <person name="Navidi A."/>
            <person name="Naylor J."/>
            <person name="Negash T."/>
            <person name="Nguyen T."/>
            <person name="Nguyen N."/>
            <person name="Nicol R."/>
            <person name="Norbu C."/>
            <person name="Norbu N."/>
            <person name="Novod N."/>
            <person name="O'Neill B."/>
            <person name="Osman S."/>
            <person name="Markiewicz E."/>
            <person name="Oyono O.L."/>
            <person name="Patti C."/>
            <person name="Phunkhang P."/>
            <person name="Pierre F."/>
            <person name="Priest M."/>
            <person name="Raghuraman S."/>
            <person name="Rege F."/>
            <person name="Reyes R."/>
            <person name="Rise C."/>
            <person name="Rogov P."/>
            <person name="Ross K."/>
            <person name="Ryan E."/>
            <person name="Settipalli S."/>
            <person name="Shea T."/>
            <person name="Sherpa N."/>
            <person name="Shi L."/>
            <person name="Shih D."/>
            <person name="Sparrow T."/>
            <person name="Spaulding J."/>
            <person name="Stalker J."/>
            <person name="Stange-Thomann N."/>
            <person name="Stavropoulos S."/>
            <person name="Stone C."/>
            <person name="Strader C."/>
            <person name="Tesfaye S."/>
            <person name="Thomson T."/>
            <person name="Thoulutsang Y."/>
            <person name="Thoulutsang D."/>
            <person name="Topham K."/>
            <person name="Topping I."/>
            <person name="Tsamla T."/>
            <person name="Vassiliev H."/>
            <person name="Vo A."/>
            <person name="Wangchuk T."/>
            <person name="Wangdi T."/>
            <person name="Weiand M."/>
            <person name="Wilkinson J."/>
            <person name="Wilson A."/>
            <person name="Yadav S."/>
            <person name="Young G."/>
            <person name="Yu Q."/>
            <person name="Zembek L."/>
            <person name="Zhong D."/>
            <person name="Zimmer A."/>
            <person name="Zwirko Z."/>
            <person name="Jaffe D.B."/>
            <person name="Alvarez P."/>
            <person name="Brockman W."/>
            <person name="Butler J."/>
            <person name="Chin C."/>
            <person name="Gnerre S."/>
            <person name="MacCallum I."/>
            <person name="Graves J.A."/>
            <person name="Ponting C.P."/>
            <person name="Breen M."/>
            <person name="Samollow P.B."/>
            <person name="Lander E.S."/>
            <person name="Lindblad-Toh K."/>
        </authorList>
    </citation>
    <scope>NUCLEOTIDE SEQUENCE [LARGE SCALE GENOMIC DNA]</scope>
</reference>
<feature type="domain" description="GH15-like" evidence="9">
    <location>
        <begin position="8"/>
        <end position="153"/>
    </location>
</feature>
<dbReference type="Pfam" id="PF00723">
    <property type="entry name" value="Glyco_hydro_15"/>
    <property type="match status" value="1"/>
</dbReference>
<dbReference type="GO" id="GO:0005516">
    <property type="term" value="F:calmodulin binding"/>
    <property type="evidence" value="ECO:0007669"/>
    <property type="project" value="UniProtKB-KW"/>
</dbReference>
<dbReference type="SUPFAM" id="SSF48208">
    <property type="entry name" value="Six-hairpin glycosidases"/>
    <property type="match status" value="1"/>
</dbReference>
<dbReference type="GO" id="GO:0005977">
    <property type="term" value="P:glycogen metabolic process"/>
    <property type="evidence" value="ECO:0007669"/>
    <property type="project" value="UniProtKB-UniPathway"/>
</dbReference>